<keyword evidence="10" id="KW-1185">Reference proteome</keyword>
<dbReference type="InterPro" id="IPR000727">
    <property type="entry name" value="T_SNARE_dom"/>
</dbReference>
<organism evidence="9 10">
    <name type="scientific">Rhodovastum atsumiense</name>
    <dbReference type="NCBI Taxonomy" id="504468"/>
    <lineage>
        <taxon>Bacteria</taxon>
        <taxon>Pseudomonadati</taxon>
        <taxon>Pseudomonadota</taxon>
        <taxon>Alphaproteobacteria</taxon>
        <taxon>Acetobacterales</taxon>
        <taxon>Acetobacteraceae</taxon>
        <taxon>Rhodovastum</taxon>
    </lineage>
</organism>
<dbReference type="Proteomes" id="UP000325255">
    <property type="component" value="Unassembled WGS sequence"/>
</dbReference>
<dbReference type="PANTHER" id="PTHR32089">
    <property type="entry name" value="METHYL-ACCEPTING CHEMOTAXIS PROTEIN MCPB"/>
    <property type="match status" value="1"/>
</dbReference>
<dbReference type="InterPro" id="IPR004090">
    <property type="entry name" value="Chemotax_Me-accpt_rcpt"/>
</dbReference>
<comment type="subcellular location">
    <subcellularLocation>
        <location evidence="1">Cell inner membrane</location>
        <topology evidence="1">Multi-pass membrane protein</topology>
    </subcellularLocation>
</comment>
<dbReference type="InterPro" id="IPR007891">
    <property type="entry name" value="CHASE3"/>
</dbReference>
<evidence type="ECO:0000259" key="7">
    <source>
        <dbReference type="PROSITE" id="PS50192"/>
    </source>
</evidence>
<feature type="domain" description="T-SNARE coiled-coil homology" evidence="7">
    <location>
        <begin position="443"/>
        <end position="505"/>
    </location>
</feature>
<comment type="similarity">
    <text evidence="4">Belongs to the methyl-accepting chemotaxis (MCP) protein family.</text>
</comment>
<feature type="domain" description="Methyl-accepting transducer" evidence="6">
    <location>
        <begin position="284"/>
        <end position="527"/>
    </location>
</feature>
<dbReference type="InterPro" id="IPR003660">
    <property type="entry name" value="HAMP_dom"/>
</dbReference>
<dbReference type="SUPFAM" id="SSF58104">
    <property type="entry name" value="Methyl-accepting chemotaxis protein (MCP) signaling domain"/>
    <property type="match status" value="1"/>
</dbReference>
<dbReference type="GO" id="GO:0005886">
    <property type="term" value="C:plasma membrane"/>
    <property type="evidence" value="ECO:0007669"/>
    <property type="project" value="UniProtKB-SubCell"/>
</dbReference>
<evidence type="ECO:0000313" key="10">
    <source>
        <dbReference type="Proteomes" id="UP000325255"/>
    </source>
</evidence>
<dbReference type="PROSITE" id="PS50192">
    <property type="entry name" value="T_SNARE"/>
    <property type="match status" value="1"/>
</dbReference>
<evidence type="ECO:0000259" key="6">
    <source>
        <dbReference type="PROSITE" id="PS50111"/>
    </source>
</evidence>
<reference evidence="9 10" key="1">
    <citation type="submission" date="2019-09" db="EMBL/GenBank/DDBJ databases">
        <title>Genome sequence of Rhodovastum atsumiense, a diverse member of the Acetobacteraceae family of non-sulfur purple photosynthetic bacteria.</title>
        <authorList>
            <person name="Meyer T."/>
            <person name="Kyndt J."/>
        </authorList>
    </citation>
    <scope>NUCLEOTIDE SEQUENCE [LARGE SCALE GENOMIC DNA]</scope>
    <source>
        <strain evidence="9 10">DSM 21279</strain>
    </source>
</reference>
<dbReference type="PANTHER" id="PTHR32089:SF112">
    <property type="entry name" value="LYSOZYME-LIKE PROTEIN-RELATED"/>
    <property type="match status" value="1"/>
</dbReference>
<evidence type="ECO:0000256" key="3">
    <source>
        <dbReference type="ARBA" id="ARBA00023224"/>
    </source>
</evidence>
<name>A0A5M6IU38_9PROT</name>
<dbReference type="AlphaFoldDB" id="A0A5M6IU38"/>
<dbReference type="SMART" id="SM00304">
    <property type="entry name" value="HAMP"/>
    <property type="match status" value="1"/>
</dbReference>
<dbReference type="Gene3D" id="6.10.340.10">
    <property type="match status" value="1"/>
</dbReference>
<keyword evidence="3 5" id="KW-0807">Transducer</keyword>
<dbReference type="PRINTS" id="PR00260">
    <property type="entry name" value="CHEMTRNSDUCR"/>
</dbReference>
<dbReference type="Pfam" id="PF00672">
    <property type="entry name" value="HAMP"/>
    <property type="match status" value="1"/>
</dbReference>
<dbReference type="OrthoDB" id="8482111at2"/>
<dbReference type="CDD" id="cd06225">
    <property type="entry name" value="HAMP"/>
    <property type="match status" value="1"/>
</dbReference>
<dbReference type="Pfam" id="PF05227">
    <property type="entry name" value="CHASE3"/>
    <property type="match status" value="1"/>
</dbReference>
<keyword evidence="2" id="KW-1003">Cell membrane</keyword>
<dbReference type="GO" id="GO:0004888">
    <property type="term" value="F:transmembrane signaling receptor activity"/>
    <property type="evidence" value="ECO:0007669"/>
    <property type="project" value="InterPro"/>
</dbReference>
<dbReference type="CDD" id="cd19410">
    <property type="entry name" value="HK9-like_sensor"/>
    <property type="match status" value="1"/>
</dbReference>
<protein>
    <submittedName>
        <fullName evidence="9">HAMP domain-containing protein</fullName>
    </submittedName>
</protein>
<evidence type="ECO:0000313" key="9">
    <source>
        <dbReference type="EMBL" id="KAA5611048.1"/>
    </source>
</evidence>
<dbReference type="PROSITE" id="PS50111">
    <property type="entry name" value="CHEMOTAXIS_TRANSDUC_2"/>
    <property type="match status" value="1"/>
</dbReference>
<dbReference type="Gene3D" id="1.10.287.950">
    <property type="entry name" value="Methyl-accepting chemotaxis protein"/>
    <property type="match status" value="1"/>
</dbReference>
<comment type="caution">
    <text evidence="9">The sequence shown here is derived from an EMBL/GenBank/DDBJ whole genome shotgun (WGS) entry which is preliminary data.</text>
</comment>
<dbReference type="InterPro" id="IPR004089">
    <property type="entry name" value="MCPsignal_dom"/>
</dbReference>
<proteinExistence type="inferred from homology"/>
<gene>
    <name evidence="9" type="ORF">F1189_16705</name>
</gene>
<dbReference type="SMART" id="SM00283">
    <property type="entry name" value="MA"/>
    <property type="match status" value="1"/>
</dbReference>
<keyword evidence="2" id="KW-0997">Cell inner membrane</keyword>
<dbReference type="EMBL" id="VWPK01000025">
    <property type="protein sequence ID" value="KAA5611048.1"/>
    <property type="molecule type" value="Genomic_DNA"/>
</dbReference>
<dbReference type="RefSeq" id="WP_150041971.1">
    <property type="nucleotide sequence ID" value="NZ_OW485601.1"/>
</dbReference>
<evidence type="ECO:0000256" key="4">
    <source>
        <dbReference type="ARBA" id="ARBA00029447"/>
    </source>
</evidence>
<evidence type="ECO:0000256" key="2">
    <source>
        <dbReference type="ARBA" id="ARBA00022519"/>
    </source>
</evidence>
<dbReference type="GO" id="GO:0006935">
    <property type="term" value="P:chemotaxis"/>
    <property type="evidence" value="ECO:0007669"/>
    <property type="project" value="InterPro"/>
</dbReference>
<evidence type="ECO:0000259" key="8">
    <source>
        <dbReference type="PROSITE" id="PS50885"/>
    </source>
</evidence>
<keyword evidence="2" id="KW-0472">Membrane</keyword>
<feature type="domain" description="HAMP" evidence="8">
    <location>
        <begin position="198"/>
        <end position="251"/>
    </location>
</feature>
<sequence length="547" mass="57643">MSFGAIIGIVLLANIMTYQQLSTIQESIGWTLHTQDVLRQAERIQASMTDQETGVRGYLVSADRRFLEPTESGRTAYATGYAQIRQLTADNPAQQQRLQEMNRLVEIWQRDIAEREITLMSRAETQDEARRLEASAAGKAAMDGIRAKLNEIKQVEEQLLAQRSARQGDAFSTPRLITIGDTIISILAALAAGALLTKVIAAPLAAMTAAMRRMSENDLTVPIPGADRRDEIGAMAGVMQVFRDGLATAGRLAAAQEAERQAREQRATQLTRIVRDFEGKVASLVEHLSSAATEMQGTATSMATTAEQTTRQATTAADAALTSGAGVQNVASAAEELSSSISEISRQVSQSARISERAVADARRTDTTVRALADGAGKIGKVIDLISSIAGQTNLLALNATIEAARAGEAGRGFAVVASEVKNLAQQTARATGEISEQVAALQETTNQAVEAIRRITATIEESSAIATTIASAVEEQGAATSEIARNVQQAASAGQTVTHNISGVSEAAQTSGAAAVRVLGAAGDLSRRTGDLSKEVQGFVSAVRAA</sequence>
<evidence type="ECO:0000256" key="1">
    <source>
        <dbReference type="ARBA" id="ARBA00004429"/>
    </source>
</evidence>
<dbReference type="PROSITE" id="PS50885">
    <property type="entry name" value="HAMP"/>
    <property type="match status" value="1"/>
</dbReference>
<dbReference type="Pfam" id="PF00015">
    <property type="entry name" value="MCPsignal"/>
    <property type="match status" value="1"/>
</dbReference>
<accession>A0A5M6IU38</accession>
<evidence type="ECO:0000256" key="5">
    <source>
        <dbReference type="PROSITE-ProRule" id="PRU00284"/>
    </source>
</evidence>
<dbReference type="GO" id="GO:0007165">
    <property type="term" value="P:signal transduction"/>
    <property type="evidence" value="ECO:0007669"/>
    <property type="project" value="UniProtKB-KW"/>
</dbReference>